<dbReference type="EMBL" id="JAFLQZ010000003">
    <property type="protein sequence ID" value="MBO0357425.1"/>
    <property type="molecule type" value="Genomic_DNA"/>
</dbReference>
<comment type="caution">
    <text evidence="3">The sequence shown here is derived from an EMBL/GenBank/DDBJ whole genome shotgun (WGS) entry which is preliminary data.</text>
</comment>
<evidence type="ECO:0000313" key="3">
    <source>
        <dbReference type="EMBL" id="MBO0357425.1"/>
    </source>
</evidence>
<dbReference type="AlphaFoldDB" id="A0A939EVJ6"/>
<dbReference type="InterPro" id="IPR029464">
    <property type="entry name" value="HSDR_N"/>
</dbReference>
<dbReference type="Pfam" id="PF14267">
    <property type="entry name" value="DUF4357"/>
    <property type="match status" value="1"/>
</dbReference>
<evidence type="ECO:0000259" key="1">
    <source>
        <dbReference type="Pfam" id="PF13588"/>
    </source>
</evidence>
<evidence type="ECO:0000313" key="4">
    <source>
        <dbReference type="Proteomes" id="UP000664144"/>
    </source>
</evidence>
<evidence type="ECO:0000259" key="2">
    <source>
        <dbReference type="Pfam" id="PF14267"/>
    </source>
</evidence>
<proteinExistence type="predicted"/>
<name>A0A939EVJ6_9BACT</name>
<keyword evidence="4" id="KW-1185">Reference proteome</keyword>
<dbReference type="InterPro" id="IPR025579">
    <property type="entry name" value="DUF4357"/>
</dbReference>
<feature type="domain" description="Type I restriction enzyme R protein N-terminal" evidence="1">
    <location>
        <begin position="19"/>
        <end position="117"/>
    </location>
</feature>
<organism evidence="3 4">
    <name type="scientific">Hymenobacter telluris</name>
    <dbReference type="NCBI Taxonomy" id="2816474"/>
    <lineage>
        <taxon>Bacteria</taxon>
        <taxon>Pseudomonadati</taxon>
        <taxon>Bacteroidota</taxon>
        <taxon>Cytophagia</taxon>
        <taxon>Cytophagales</taxon>
        <taxon>Hymenobacteraceae</taxon>
        <taxon>Hymenobacter</taxon>
    </lineage>
</organism>
<dbReference type="Pfam" id="PF13588">
    <property type="entry name" value="HSDR_N_2"/>
    <property type="match status" value="1"/>
</dbReference>
<sequence length="365" mass="40515">MIELLEDIRRRLLANEYKNEEHVRLSLVARIVQAVGWNIWNPTEVYTEFKATEKEDNTRVDVALFANNFAADTIFIECKGIGRIGDDLAKVERQLRDYNRNHSALFTIITDGQHWRFYFSLTSGEFNQKLFGRLNLLHDEPAETAAYFQEFLGWENILNGSARVAAENYLLLSRKERAMKDVLPEAEKRITQPPFPALPDALAALLAAKGLVVSREEATAFLAGEALPKPSAPVQVARSEAAALSATVVEAISAQVSELPTFYLQLKRSGISATAQWSDAERTKFVVKASSTAALEAKDSLSKGHRSLRQDLIQLNILVKNGDNLIFTKDYSFVSAGAAGDVICGYSVNGRTIWGDKKGRALGDY</sequence>
<dbReference type="Proteomes" id="UP000664144">
    <property type="component" value="Unassembled WGS sequence"/>
</dbReference>
<reference evidence="3" key="1">
    <citation type="submission" date="2021-03" db="EMBL/GenBank/DDBJ databases">
        <authorList>
            <person name="Kim M.K."/>
        </authorList>
    </citation>
    <scope>NUCLEOTIDE SEQUENCE</scope>
    <source>
        <strain evidence="3">BT186</strain>
    </source>
</reference>
<accession>A0A939EVJ6</accession>
<gene>
    <name evidence="3" type="ORF">J0X19_05670</name>
</gene>
<dbReference type="RefSeq" id="WP_206982375.1">
    <property type="nucleotide sequence ID" value="NZ_JAFLQZ010000003.1"/>
</dbReference>
<protein>
    <submittedName>
        <fullName evidence="3">DUF4357 domain-containing protein</fullName>
    </submittedName>
</protein>
<feature type="domain" description="DUF4357" evidence="2">
    <location>
        <begin position="309"/>
        <end position="362"/>
    </location>
</feature>